<protein>
    <submittedName>
        <fullName evidence="2">Uncharacterized protein</fullName>
    </submittedName>
</protein>
<keyword evidence="3" id="KW-1185">Reference proteome</keyword>
<organism evidence="2 3">
    <name type="scientific">Stentor coeruleus</name>
    <dbReference type="NCBI Taxonomy" id="5963"/>
    <lineage>
        <taxon>Eukaryota</taxon>
        <taxon>Sar</taxon>
        <taxon>Alveolata</taxon>
        <taxon>Ciliophora</taxon>
        <taxon>Postciliodesmatophora</taxon>
        <taxon>Heterotrichea</taxon>
        <taxon>Heterotrichida</taxon>
        <taxon>Stentoridae</taxon>
        <taxon>Stentor</taxon>
    </lineage>
</organism>
<dbReference type="Gene3D" id="3.80.10.10">
    <property type="entry name" value="Ribonuclease Inhibitor"/>
    <property type="match status" value="1"/>
</dbReference>
<dbReference type="PANTHER" id="PTHR24114">
    <property type="entry name" value="LEUCINE RICH REPEAT FAMILY PROTEIN"/>
    <property type="match status" value="1"/>
</dbReference>
<evidence type="ECO:0000313" key="3">
    <source>
        <dbReference type="Proteomes" id="UP000187209"/>
    </source>
</evidence>
<dbReference type="InterPro" id="IPR001611">
    <property type="entry name" value="Leu-rich_rpt"/>
</dbReference>
<evidence type="ECO:0000256" key="1">
    <source>
        <dbReference type="SAM" id="MobiDB-lite"/>
    </source>
</evidence>
<dbReference type="InterPro" id="IPR032675">
    <property type="entry name" value="LRR_dom_sf"/>
</dbReference>
<feature type="region of interest" description="Disordered" evidence="1">
    <location>
        <begin position="22"/>
        <end position="43"/>
    </location>
</feature>
<dbReference type="PANTHER" id="PTHR24114:SF2">
    <property type="entry name" value="F-BOX DOMAIN-CONTAINING PROTEIN-RELATED"/>
    <property type="match status" value="1"/>
</dbReference>
<dbReference type="EMBL" id="MPUH01001224">
    <property type="protein sequence ID" value="OMJ69230.1"/>
    <property type="molecule type" value="Genomic_DNA"/>
</dbReference>
<dbReference type="Pfam" id="PF13516">
    <property type="entry name" value="LRR_6"/>
    <property type="match status" value="1"/>
</dbReference>
<accession>A0A1R2AXY0</accession>
<proteinExistence type="predicted"/>
<name>A0A1R2AXY0_9CILI</name>
<sequence>MELKYVSPAIERNFRKRYLVNSPSTSLNSENSSSKLHSSSHTPISMYKIPSPGSFISNLDKDIVKACKINSSEIKKIQDKVEMFLTEVDEKIDMIKAHPAGSKSPIDYMPVKPLSTTPRKIPQSSPTKLTILKRKQKCPEARRSIENLMKTQKDFHNKKSKEDLLFKLQKSLGNIKTPCIEDLYSKIIKNEHSFETYKNLRHNTEIDPFKIFNQVCSNEKIPPVPILSKIQDNSLVLNRYRISDPMCSALGDALSFLPNLTKIHLDENSMTDLGGMTLLKGLILQKNIKSFYYTHNEIGGNFSKVFKEFLTNCPLTELNLRGCKVIGNHLLDLVKCLHACKTMKKLYLSEIGFPNNCVERLSRYIKRSGINELDLSWNQISQEASLKFFKYMKFNKHLTMLDYSWNILGSEEGDVCIILNNMLMQHPSLMHVNLSYTQINDNNFLSLTPGLQTSKTLVCVHFTGNNISQRKINAMMINLIASYKQVCISDSANKVYHPAQSISMQTKSVTSTLHNIKFRDRTGKCVSSHRDALANIGNSCSYNDRLDGREIKEVIFSRYLGETTIKDLKNWAVSEHCWVCERWVPFTFKISTLMLETICSVGEYKWSMQILAPVKLKCSFNLWEDISLEDYDANVYEYIGILPPGHHRFWVINNNTDVCVTKQFSRRKWDGYIVNEIIVPIRNYDLEPIEKIKDTPLAFDKNKSVFKNFVEDTEQTRKIMFENDKKHLKLSRIIKDETLLVNVYGVLLSNFAVIKEIFDATSARSNYPNIGWLDFSSFCEQCQLLDNKFLNRSAIDRCFIAVNVDLDDLDDNPQQELCRYEFFEIIVRIAMCKYQDLPLSPGEMTQKLIEEHIFKYSDPSLAIKFRREKLYCNDVNDLLEANLTNCQALFTKNRERLGRWISLEGYKKMIAKAGFNLKEDDIIKAYAFSKMSILDEMASADSYDRMLFVEFLESLGRLSNAVYGHMEISLTEMMDKTLESLFIKNGLKKRAPEVAKEENSDDLDN</sequence>
<dbReference type="OrthoDB" id="312252at2759"/>
<evidence type="ECO:0000313" key="2">
    <source>
        <dbReference type="EMBL" id="OMJ69230.1"/>
    </source>
</evidence>
<reference evidence="2 3" key="1">
    <citation type="submission" date="2016-11" db="EMBL/GenBank/DDBJ databases">
        <title>The macronuclear genome of Stentor coeruleus: a giant cell with tiny introns.</title>
        <authorList>
            <person name="Slabodnick M."/>
            <person name="Ruby J.G."/>
            <person name="Reiff S.B."/>
            <person name="Swart E.C."/>
            <person name="Gosai S."/>
            <person name="Prabakaran S."/>
            <person name="Witkowska E."/>
            <person name="Larue G.E."/>
            <person name="Fisher S."/>
            <person name="Freeman R.M."/>
            <person name="Gunawardena J."/>
            <person name="Chu W."/>
            <person name="Stover N.A."/>
            <person name="Gregory B.D."/>
            <person name="Nowacki M."/>
            <person name="Derisi J."/>
            <person name="Roy S.W."/>
            <person name="Marshall W.F."/>
            <person name="Sood P."/>
        </authorList>
    </citation>
    <scope>NUCLEOTIDE SEQUENCE [LARGE SCALE GENOMIC DNA]</scope>
    <source>
        <strain evidence="2">WM001</strain>
    </source>
</reference>
<gene>
    <name evidence="2" type="ORF">SteCoe_33103</name>
</gene>
<dbReference type="Proteomes" id="UP000187209">
    <property type="component" value="Unassembled WGS sequence"/>
</dbReference>
<dbReference type="InterPro" id="IPR052394">
    <property type="entry name" value="LRR-containing"/>
</dbReference>
<dbReference type="AlphaFoldDB" id="A0A1R2AXY0"/>
<dbReference type="SUPFAM" id="SSF52047">
    <property type="entry name" value="RNI-like"/>
    <property type="match status" value="1"/>
</dbReference>
<comment type="caution">
    <text evidence="2">The sequence shown here is derived from an EMBL/GenBank/DDBJ whole genome shotgun (WGS) entry which is preliminary data.</text>
</comment>